<dbReference type="STRING" id="47500.AF333_25600"/>
<reference evidence="2 4" key="1">
    <citation type="submission" date="2015-07" db="EMBL/GenBank/DDBJ databases">
        <title>Fjat-14205 dsm 2895.</title>
        <authorList>
            <person name="Liu B."/>
            <person name="Wang J."/>
            <person name="Zhu Y."/>
            <person name="Liu G."/>
            <person name="Chen Q."/>
            <person name="Chen Z."/>
            <person name="Lan J."/>
            <person name="Che J."/>
            <person name="Ge C."/>
            <person name="Shi H."/>
            <person name="Pan Z."/>
            <person name="Liu X."/>
        </authorList>
    </citation>
    <scope>NUCLEOTIDE SEQUENCE [LARGE SCALE GENOMIC DNA]</scope>
    <source>
        <strain evidence="2 4">DSM 2895</strain>
    </source>
</reference>
<gene>
    <name evidence="2" type="ORF">AF333_25600</name>
    <name evidence="3" type="ORF">SAMN04487909_101613</name>
</gene>
<feature type="region of interest" description="Disordered" evidence="1">
    <location>
        <begin position="55"/>
        <end position="77"/>
    </location>
</feature>
<evidence type="ECO:0000313" key="5">
    <source>
        <dbReference type="Proteomes" id="UP000182836"/>
    </source>
</evidence>
<dbReference type="OrthoDB" id="2680529at2"/>
<dbReference type="AlphaFoldDB" id="A0A0D1Y4H3"/>
<evidence type="ECO:0000313" key="3">
    <source>
        <dbReference type="EMBL" id="SDI12122.1"/>
    </source>
</evidence>
<dbReference type="Proteomes" id="UP000182836">
    <property type="component" value="Unassembled WGS sequence"/>
</dbReference>
<protein>
    <submittedName>
        <fullName evidence="2">Uncharacterized protein</fullName>
    </submittedName>
</protein>
<feature type="compositionally biased region" description="Basic and acidic residues" evidence="1">
    <location>
        <begin position="59"/>
        <end position="77"/>
    </location>
</feature>
<evidence type="ECO:0000313" key="4">
    <source>
        <dbReference type="Proteomes" id="UP000037269"/>
    </source>
</evidence>
<proteinExistence type="predicted"/>
<dbReference type="EMBL" id="LGUG01000004">
    <property type="protein sequence ID" value="KON98304.1"/>
    <property type="molecule type" value="Genomic_DNA"/>
</dbReference>
<evidence type="ECO:0000313" key="2">
    <source>
        <dbReference type="EMBL" id="KON98304.1"/>
    </source>
</evidence>
<dbReference type="EMBL" id="FNED01000001">
    <property type="protein sequence ID" value="SDI12122.1"/>
    <property type="molecule type" value="Genomic_DNA"/>
</dbReference>
<reference evidence="3 5" key="2">
    <citation type="submission" date="2016-10" db="EMBL/GenBank/DDBJ databases">
        <authorList>
            <person name="de Groot N.N."/>
        </authorList>
    </citation>
    <scope>NUCLEOTIDE SEQUENCE [LARGE SCALE GENOMIC DNA]</scope>
    <source>
        <strain evidence="3 5">DSM 2895</strain>
    </source>
</reference>
<organism evidence="2 4">
    <name type="scientific">Aneurinibacillus migulanus</name>
    <name type="common">Bacillus migulanus</name>
    <dbReference type="NCBI Taxonomy" id="47500"/>
    <lineage>
        <taxon>Bacteria</taxon>
        <taxon>Bacillati</taxon>
        <taxon>Bacillota</taxon>
        <taxon>Bacilli</taxon>
        <taxon>Bacillales</taxon>
        <taxon>Paenibacillaceae</taxon>
        <taxon>Aneurinibacillus group</taxon>
        <taxon>Aneurinibacillus</taxon>
    </lineage>
</organism>
<dbReference type="GeneID" id="42308502"/>
<sequence length="77" mass="8806">MQYAIIGLLLLGIGILIYSFYREKDQTAQLEEKVENLSIQILKEIHQIQGKLGIQGNHKTGENRRAKEKLKEKKEGA</sequence>
<keyword evidence="4" id="KW-1185">Reference proteome</keyword>
<dbReference type="Proteomes" id="UP000037269">
    <property type="component" value="Unassembled WGS sequence"/>
</dbReference>
<evidence type="ECO:0000256" key="1">
    <source>
        <dbReference type="SAM" id="MobiDB-lite"/>
    </source>
</evidence>
<accession>A0A0D1Y4H3</accession>
<dbReference type="RefSeq" id="WP_043068231.1">
    <property type="nucleotide sequence ID" value="NZ_BJOA01000224.1"/>
</dbReference>
<name>A0A0D1Y4H3_ANEMI</name>